<gene>
    <name evidence="1" type="ORF">EKK97_14015</name>
</gene>
<accession>A0A6I6SMN5</accession>
<evidence type="ECO:0000313" key="1">
    <source>
        <dbReference type="EMBL" id="QHC50481.1"/>
    </source>
</evidence>
<name>A0A6I6SMN5_9GAMM</name>
<keyword evidence="2" id="KW-1185">Reference proteome</keyword>
<dbReference type="AlphaFoldDB" id="A0A6I6SMN5"/>
<dbReference type="Proteomes" id="UP000464013">
    <property type="component" value="Chromosome"/>
</dbReference>
<evidence type="ECO:0000313" key="2">
    <source>
        <dbReference type="Proteomes" id="UP000464013"/>
    </source>
</evidence>
<organism evidence="1 2">
    <name type="scientific">Billgrantia tianxiuensis</name>
    <dbReference type="NCBI Taxonomy" id="2497861"/>
    <lineage>
        <taxon>Bacteria</taxon>
        <taxon>Pseudomonadati</taxon>
        <taxon>Pseudomonadota</taxon>
        <taxon>Gammaproteobacteria</taxon>
        <taxon>Oceanospirillales</taxon>
        <taxon>Halomonadaceae</taxon>
        <taxon>Billgrantia</taxon>
    </lineage>
</organism>
<reference evidence="1 2" key="1">
    <citation type="submission" date="2019-01" db="EMBL/GenBank/DDBJ databases">
        <title>Complete genome of a denitifying bacterium Halomons sp. BC-M4-5.</title>
        <authorList>
            <person name="Wang L."/>
            <person name="Shao Z."/>
        </authorList>
    </citation>
    <scope>NUCLEOTIDE SEQUENCE [LARGE SCALE GENOMIC DNA]</scope>
    <source>
        <strain evidence="1 2">BC-M4-5</strain>
    </source>
</reference>
<dbReference type="OrthoDB" id="6968870at2"/>
<sequence>MSLDMYGFVDPMFASRPEGGVTLLGSESDGYYDDDGIWVPPTQQPPRTLSNVSIQPASKKTVEMMIGIGGTANPRDLRELWINDGTMLYPEDDGRAADRLEFSDGLAVRTWKVVQADNRPWHTYCHAIVERVRT</sequence>
<protein>
    <submittedName>
        <fullName evidence="1">Uncharacterized protein</fullName>
    </submittedName>
</protein>
<proteinExistence type="predicted"/>
<dbReference type="KEGG" id="htx:EKK97_14015"/>
<dbReference type="RefSeq" id="WP_159552774.1">
    <property type="nucleotide sequence ID" value="NZ_CP035042.1"/>
</dbReference>
<dbReference type="EMBL" id="CP035042">
    <property type="protein sequence ID" value="QHC50481.1"/>
    <property type="molecule type" value="Genomic_DNA"/>
</dbReference>